<evidence type="ECO:0000313" key="7">
    <source>
        <dbReference type="EMBL" id="MEE2000097.1"/>
    </source>
</evidence>
<gene>
    <name evidence="7" type="ORF">QWY20_01415</name>
</gene>
<feature type="transmembrane region" description="Helical" evidence="5">
    <location>
        <begin position="224"/>
        <end position="245"/>
    </location>
</feature>
<evidence type="ECO:0000256" key="3">
    <source>
        <dbReference type="ARBA" id="ARBA00022989"/>
    </source>
</evidence>
<dbReference type="RefSeq" id="WP_330127251.1">
    <property type="nucleotide sequence ID" value="NZ_JAUHLI010000001.1"/>
</dbReference>
<comment type="caution">
    <text evidence="7">The sequence shown here is derived from an EMBL/GenBank/DDBJ whole genome shotgun (WGS) entry which is preliminary data.</text>
</comment>
<organism evidence="7 8">
    <name type="scientific">Alkalimonas cellulosilytica</name>
    <dbReference type="NCBI Taxonomy" id="3058395"/>
    <lineage>
        <taxon>Bacteria</taxon>
        <taxon>Pseudomonadati</taxon>
        <taxon>Pseudomonadota</taxon>
        <taxon>Gammaproteobacteria</taxon>
        <taxon>Alkalimonas</taxon>
    </lineage>
</organism>
<dbReference type="Proteomes" id="UP001336314">
    <property type="component" value="Unassembled WGS sequence"/>
</dbReference>
<feature type="transmembrane region" description="Helical" evidence="5">
    <location>
        <begin position="24"/>
        <end position="43"/>
    </location>
</feature>
<keyword evidence="8" id="KW-1185">Reference proteome</keyword>
<evidence type="ECO:0000256" key="4">
    <source>
        <dbReference type="ARBA" id="ARBA00023136"/>
    </source>
</evidence>
<accession>A0ABU7J246</accession>
<feature type="domain" description="ABC-2 type transporter transmembrane" evidence="6">
    <location>
        <begin position="22"/>
        <end position="354"/>
    </location>
</feature>
<dbReference type="EMBL" id="JAUHLI010000001">
    <property type="protein sequence ID" value="MEE2000097.1"/>
    <property type="molecule type" value="Genomic_DNA"/>
</dbReference>
<keyword evidence="3 5" id="KW-1133">Transmembrane helix</keyword>
<dbReference type="InterPro" id="IPR013525">
    <property type="entry name" value="ABC2_TM"/>
</dbReference>
<protein>
    <submittedName>
        <fullName evidence="7">ABC transporter permease</fullName>
    </submittedName>
</protein>
<feature type="transmembrane region" description="Helical" evidence="5">
    <location>
        <begin position="257"/>
        <end position="280"/>
    </location>
</feature>
<feature type="transmembrane region" description="Helical" evidence="5">
    <location>
        <begin position="341"/>
        <end position="359"/>
    </location>
</feature>
<feature type="transmembrane region" description="Helical" evidence="5">
    <location>
        <begin position="165"/>
        <end position="186"/>
    </location>
</feature>
<keyword evidence="4 5" id="KW-0472">Membrane</keyword>
<evidence type="ECO:0000256" key="1">
    <source>
        <dbReference type="ARBA" id="ARBA00004141"/>
    </source>
</evidence>
<evidence type="ECO:0000256" key="2">
    <source>
        <dbReference type="ARBA" id="ARBA00022692"/>
    </source>
</evidence>
<sequence>MISRQSLIVARWEFLRFFKWKQQLISYLLMLAVMGGVFAWVYLTDESRQQYRIAVPVSFAVQSTEQFEFQRPSIELSQQLQQLHDHQTWHAVVTYQDDSWVLYTGASSKWLPQLEQVLQNHFQLQRAGDFGLTDAQLTALQQPEPIVRNFLDDDFKGEDTPEKMIAFAVLILLLIGLSTAFGQILMSITGEKQQRVTEQLYAILTPQQWMDGKVLGHSFSALKAMLTTTLVMLVFFLVVSVLVAGEAMDLSWLNWWVILWLIPFALAGVLLCACFMGAIAASIDDPNTSGKGVVMMVTWLPLLFTYLVIDSPSGWAMTLLSWLPLTSFAAMPVRMSMVEVPWWQLSLSLALLLAAVYYMRRLGGRIFLRGMQMYGKEPSWGDIMRWALSRKGD</sequence>
<keyword evidence="2 5" id="KW-0812">Transmembrane</keyword>
<dbReference type="Pfam" id="PF12698">
    <property type="entry name" value="ABC2_membrane_3"/>
    <property type="match status" value="1"/>
</dbReference>
<name>A0ABU7J246_9GAMM</name>
<reference evidence="7 8" key="1">
    <citation type="submission" date="2023-07" db="EMBL/GenBank/DDBJ databases">
        <title>Alkalimonas sp., MEB108 novel, alkaliphilic bacterium isolated from Lonar Lake, India.</title>
        <authorList>
            <person name="Joshi A."/>
            <person name="Thite S."/>
        </authorList>
    </citation>
    <scope>NUCLEOTIDE SEQUENCE [LARGE SCALE GENOMIC DNA]</scope>
    <source>
        <strain evidence="7 8">MEB108</strain>
    </source>
</reference>
<comment type="subcellular location">
    <subcellularLocation>
        <location evidence="1">Membrane</location>
        <topology evidence="1">Multi-pass membrane protein</topology>
    </subcellularLocation>
</comment>
<evidence type="ECO:0000259" key="6">
    <source>
        <dbReference type="Pfam" id="PF12698"/>
    </source>
</evidence>
<proteinExistence type="predicted"/>
<evidence type="ECO:0000313" key="8">
    <source>
        <dbReference type="Proteomes" id="UP001336314"/>
    </source>
</evidence>
<evidence type="ECO:0000256" key="5">
    <source>
        <dbReference type="SAM" id="Phobius"/>
    </source>
</evidence>
<feature type="transmembrane region" description="Helical" evidence="5">
    <location>
        <begin position="292"/>
        <end position="309"/>
    </location>
</feature>